<feature type="compositionally biased region" description="Low complexity" evidence="1">
    <location>
        <begin position="223"/>
        <end position="246"/>
    </location>
</feature>
<feature type="compositionally biased region" description="Low complexity" evidence="1">
    <location>
        <begin position="300"/>
        <end position="312"/>
    </location>
</feature>
<name>A0A165FYN4_EXIGL</name>
<reference evidence="2 3" key="1">
    <citation type="journal article" date="2016" name="Mol. Biol. Evol.">
        <title>Comparative Genomics of Early-Diverging Mushroom-Forming Fungi Provides Insights into the Origins of Lignocellulose Decay Capabilities.</title>
        <authorList>
            <person name="Nagy L.G."/>
            <person name="Riley R."/>
            <person name="Tritt A."/>
            <person name="Adam C."/>
            <person name="Daum C."/>
            <person name="Floudas D."/>
            <person name="Sun H."/>
            <person name="Yadav J.S."/>
            <person name="Pangilinan J."/>
            <person name="Larsson K.H."/>
            <person name="Matsuura K."/>
            <person name="Barry K."/>
            <person name="Labutti K."/>
            <person name="Kuo R."/>
            <person name="Ohm R.A."/>
            <person name="Bhattacharya S.S."/>
            <person name="Shirouzu T."/>
            <person name="Yoshinaga Y."/>
            <person name="Martin F.M."/>
            <person name="Grigoriev I.V."/>
            <person name="Hibbett D.S."/>
        </authorList>
    </citation>
    <scope>NUCLEOTIDE SEQUENCE [LARGE SCALE GENOMIC DNA]</scope>
    <source>
        <strain evidence="2 3">HHB12029</strain>
    </source>
</reference>
<evidence type="ECO:0000256" key="1">
    <source>
        <dbReference type="SAM" id="MobiDB-lite"/>
    </source>
</evidence>
<feature type="compositionally biased region" description="Polar residues" evidence="1">
    <location>
        <begin position="89"/>
        <end position="106"/>
    </location>
</feature>
<evidence type="ECO:0000313" key="3">
    <source>
        <dbReference type="Proteomes" id="UP000077266"/>
    </source>
</evidence>
<dbReference type="EMBL" id="KV426065">
    <property type="protein sequence ID" value="KZV89722.1"/>
    <property type="molecule type" value="Genomic_DNA"/>
</dbReference>
<dbReference type="OrthoDB" id="3013446at2759"/>
<sequence length="930" mass="99615">MAAATVVSRSSLVSSHSSSPTRDLLVPELHLGSLQELQLTDFTAQHHQQSLYPMSPPSPSPYVANGASPPPAVALADSPQALPEPAYTPNGTPHTPVSAASSSQIKYNGLPPGAAPPAPGGGSGGSLYTPPTQQQQRRMSSEPLVASPTPLTPQDGGLPTPPPSHLQGSGSGPRHPGAAQAAAQSALPGAPRPRAAYAPAPTYPSIVTPMSLQGLIASESPAQQQQQQPQGTPPTTNQVAAVAAAVARRKPDEEVCIECMMRDRDMADVDVTSPGVWARPSDADFEDLLRREREEEMTDRGTSTGASSSSHSSRPKARSRGGRLTEENVRKWVLMNPKDHEARWRTITKYVKAQSVLLEQEFAARARNEAESRSQDARARDRYAQLRRSTVGEQGFLEPATGVRGVRVASTPTSSSQVQPTQSQGYFAPQPDAQQVPDAVETQSIPASPGRLLARAASSQQQTQQQQERDVVLLENGLMLERVDLRRERSGRARSVSLDKRSGQNMAGADDRLSVYSTPVPRYANPPVPSEGVPGGRTSRAIPRAQSQMSTDRRSLFSGLRSSLAGSMVSLTASRASVVNMHGQHFDRETLPGRAISPSMPTLNDLQHAEWPGIENLPAPPGVPASVGSEAGGKKKKRGALGKLLKFFGNSHSSSSSKSRPSSDSTAQPQHTPVPTPQEDLSAPLAPPPPLTYLMSRKSGELPGSSANAHQRQQSQTSLAGTGPSPPTAPSSILPSPTSNRFSWRASSASIDVMPNHQYVEFPAHLQQKHLDTLLEGNGNGSLFDEHATRRPSMRPRMDTSASSTVGRPHTVFLTDKSLPPLPPEAFAALHPPRPATAPGIRERERRQSFAGMPTTSQETQHGRSATEFGDGGKRRSKFGFATLLGGKRKSSHQLRTASRDMSSVAQDEQFVAYRYLNPNDDPLQQQQRR</sequence>
<keyword evidence="3" id="KW-1185">Reference proteome</keyword>
<organism evidence="2 3">
    <name type="scientific">Exidia glandulosa HHB12029</name>
    <dbReference type="NCBI Taxonomy" id="1314781"/>
    <lineage>
        <taxon>Eukaryota</taxon>
        <taxon>Fungi</taxon>
        <taxon>Dikarya</taxon>
        <taxon>Basidiomycota</taxon>
        <taxon>Agaricomycotina</taxon>
        <taxon>Agaricomycetes</taxon>
        <taxon>Auriculariales</taxon>
        <taxon>Exidiaceae</taxon>
        <taxon>Exidia</taxon>
    </lineage>
</organism>
<protein>
    <submittedName>
        <fullName evidence="2">Uncharacterized protein</fullName>
    </submittedName>
</protein>
<feature type="region of interest" description="Disordered" evidence="1">
    <location>
        <begin position="48"/>
        <end position="247"/>
    </location>
</feature>
<evidence type="ECO:0000313" key="2">
    <source>
        <dbReference type="EMBL" id="KZV89722.1"/>
    </source>
</evidence>
<feature type="region of interest" description="Disordered" evidence="1">
    <location>
        <begin position="785"/>
        <end position="806"/>
    </location>
</feature>
<dbReference type="Proteomes" id="UP000077266">
    <property type="component" value="Unassembled WGS sequence"/>
</dbReference>
<dbReference type="AlphaFoldDB" id="A0A165FYN4"/>
<feature type="region of interest" description="Disordered" evidence="1">
    <location>
        <begin position="1"/>
        <end position="22"/>
    </location>
</feature>
<proteinExistence type="predicted"/>
<feature type="region of interest" description="Disordered" evidence="1">
    <location>
        <begin position="272"/>
        <end position="327"/>
    </location>
</feature>
<dbReference type="STRING" id="1314781.A0A165FYN4"/>
<feature type="region of interest" description="Disordered" evidence="1">
    <location>
        <begin position="517"/>
        <end position="536"/>
    </location>
</feature>
<feature type="compositionally biased region" description="Low complexity" evidence="1">
    <location>
        <begin position="641"/>
        <end position="665"/>
    </location>
</feature>
<feature type="compositionally biased region" description="Polar residues" evidence="1">
    <location>
        <begin position="854"/>
        <end position="864"/>
    </location>
</feature>
<feature type="region of interest" description="Disordered" evidence="1">
    <location>
        <begin position="850"/>
        <end position="904"/>
    </location>
</feature>
<feature type="compositionally biased region" description="Low complexity" evidence="1">
    <location>
        <begin position="1"/>
        <end position="19"/>
    </location>
</feature>
<gene>
    <name evidence="2" type="ORF">EXIGLDRAFT_721089</name>
</gene>
<feature type="compositionally biased region" description="Polar residues" evidence="1">
    <location>
        <begin position="894"/>
        <end position="904"/>
    </location>
</feature>
<accession>A0A165FYN4</accession>
<feature type="compositionally biased region" description="Polar residues" evidence="1">
    <location>
        <begin position="705"/>
        <end position="719"/>
    </location>
</feature>
<feature type="region of interest" description="Disordered" evidence="1">
    <location>
        <begin position="612"/>
        <end position="741"/>
    </location>
</feature>
<feature type="region of interest" description="Disordered" evidence="1">
    <location>
        <begin position="412"/>
        <end position="436"/>
    </location>
</feature>
<feature type="compositionally biased region" description="Low complexity" evidence="1">
    <location>
        <begin position="176"/>
        <end position="204"/>
    </location>
</feature>
<dbReference type="InParanoid" id="A0A165FYN4"/>
<feature type="compositionally biased region" description="Low complexity" evidence="1">
    <location>
        <begin position="412"/>
        <end position="424"/>
    </location>
</feature>